<dbReference type="NCBIfam" id="TIGR01670">
    <property type="entry name" value="KdsC-phosphatas"/>
    <property type="match status" value="1"/>
</dbReference>
<evidence type="ECO:0000256" key="5">
    <source>
        <dbReference type="ARBA" id="ARBA00022801"/>
    </source>
</evidence>
<organism evidence="8 9">
    <name type="scientific">Lysobacter cavernae</name>
    <dbReference type="NCBI Taxonomy" id="1685901"/>
    <lineage>
        <taxon>Bacteria</taxon>
        <taxon>Pseudomonadati</taxon>
        <taxon>Pseudomonadota</taxon>
        <taxon>Gammaproteobacteria</taxon>
        <taxon>Lysobacterales</taxon>
        <taxon>Lysobacteraceae</taxon>
        <taxon>Lysobacter</taxon>
    </lineage>
</organism>
<name>A0ABV7RN13_9GAMM</name>
<dbReference type="Gene3D" id="3.40.50.1000">
    <property type="entry name" value="HAD superfamily/HAD-like"/>
    <property type="match status" value="1"/>
</dbReference>
<keyword evidence="7" id="KW-0448">Lipopolysaccharide biosynthesis</keyword>
<keyword evidence="5 7" id="KW-0378">Hydrolase</keyword>
<keyword evidence="4 7" id="KW-0479">Metal-binding</keyword>
<comment type="cofactor">
    <cofactor evidence="1 7">
        <name>Mg(2+)</name>
        <dbReference type="ChEBI" id="CHEBI:18420"/>
    </cofactor>
</comment>
<dbReference type="InterPro" id="IPR036412">
    <property type="entry name" value="HAD-like_sf"/>
</dbReference>
<comment type="similarity">
    <text evidence="2 7">Belongs to the KdsC family.</text>
</comment>
<keyword evidence="6 7" id="KW-0460">Magnesium</keyword>
<dbReference type="SUPFAM" id="SSF56784">
    <property type="entry name" value="HAD-like"/>
    <property type="match status" value="1"/>
</dbReference>
<evidence type="ECO:0000313" key="9">
    <source>
        <dbReference type="Proteomes" id="UP001595740"/>
    </source>
</evidence>
<gene>
    <name evidence="8" type="ORF">ACFOLC_08355</name>
</gene>
<accession>A0ABV7RN13</accession>
<comment type="function">
    <text evidence="7">Catalyzes the hydrolysis of 3-deoxy-D-manno-octulosonate 8-phosphate (KDO 8-P) to 3-deoxy-D-manno-octulosonate (KDO) and inorganic phosphate.</text>
</comment>
<dbReference type="RefSeq" id="WP_386759031.1">
    <property type="nucleotide sequence ID" value="NZ_JBHRXK010000003.1"/>
</dbReference>
<evidence type="ECO:0000256" key="6">
    <source>
        <dbReference type="ARBA" id="ARBA00022842"/>
    </source>
</evidence>
<dbReference type="InterPro" id="IPR050793">
    <property type="entry name" value="CMP-NeuNAc_synthase"/>
</dbReference>
<evidence type="ECO:0000313" key="8">
    <source>
        <dbReference type="EMBL" id="MFC3551029.1"/>
    </source>
</evidence>
<evidence type="ECO:0000256" key="7">
    <source>
        <dbReference type="PIRNR" id="PIRNR006118"/>
    </source>
</evidence>
<dbReference type="Proteomes" id="UP001595740">
    <property type="component" value="Unassembled WGS sequence"/>
</dbReference>
<comment type="caution">
    <text evidence="8">The sequence shown here is derived from an EMBL/GenBank/DDBJ whole genome shotgun (WGS) entry which is preliminary data.</text>
</comment>
<dbReference type="InterPro" id="IPR010023">
    <property type="entry name" value="KdsC_fam"/>
</dbReference>
<evidence type="ECO:0000256" key="4">
    <source>
        <dbReference type="ARBA" id="ARBA00022723"/>
    </source>
</evidence>
<keyword evidence="9" id="KW-1185">Reference proteome</keyword>
<dbReference type="EMBL" id="JBHRXK010000003">
    <property type="protein sequence ID" value="MFC3551029.1"/>
    <property type="molecule type" value="Genomic_DNA"/>
</dbReference>
<dbReference type="SFLD" id="SFLDS00003">
    <property type="entry name" value="Haloacid_Dehalogenase"/>
    <property type="match status" value="1"/>
</dbReference>
<evidence type="ECO:0000256" key="2">
    <source>
        <dbReference type="ARBA" id="ARBA00005893"/>
    </source>
</evidence>
<protein>
    <recommendedName>
        <fullName evidence="7">3-deoxy-D-manno-octulosonate 8-phosphate phosphatase KdsC</fullName>
        <ecNumber evidence="7">3.1.3.45</ecNumber>
    </recommendedName>
    <alternativeName>
        <fullName evidence="7">KDO 8-P phosphatase</fullName>
    </alternativeName>
</protein>
<dbReference type="CDD" id="cd01630">
    <property type="entry name" value="HAD_KDO-like"/>
    <property type="match status" value="1"/>
</dbReference>
<proteinExistence type="inferred from homology"/>
<comment type="catalytic activity">
    <reaction evidence="7">
        <text>3-deoxy-alpha-D-manno-2-octulosonate-8-phosphate + H2O = 3-deoxy-alpha-D-manno-oct-2-ulosonate + phosphate</text>
        <dbReference type="Rhea" id="RHEA:11500"/>
        <dbReference type="ChEBI" id="CHEBI:15377"/>
        <dbReference type="ChEBI" id="CHEBI:43474"/>
        <dbReference type="ChEBI" id="CHEBI:85985"/>
        <dbReference type="ChEBI" id="CHEBI:85986"/>
        <dbReference type="EC" id="3.1.3.45"/>
    </reaction>
</comment>
<comment type="subunit">
    <text evidence="3 7">Homotetramer.</text>
</comment>
<dbReference type="InterPro" id="IPR023214">
    <property type="entry name" value="HAD_sf"/>
</dbReference>
<evidence type="ECO:0000256" key="3">
    <source>
        <dbReference type="ARBA" id="ARBA00011881"/>
    </source>
</evidence>
<dbReference type="Pfam" id="PF08282">
    <property type="entry name" value="Hydrolase_3"/>
    <property type="match status" value="1"/>
</dbReference>
<dbReference type="EC" id="3.1.3.45" evidence="7"/>
<dbReference type="PIRSF" id="PIRSF006118">
    <property type="entry name" value="KDO8-P_Ptase"/>
    <property type="match status" value="1"/>
</dbReference>
<dbReference type="PANTHER" id="PTHR21485">
    <property type="entry name" value="HAD SUPERFAMILY MEMBERS CMAS AND KDSC"/>
    <property type="match status" value="1"/>
</dbReference>
<dbReference type="SFLD" id="SFLDG01138">
    <property type="entry name" value="C1.6.2:_Deoxy-d-mannose-octulo"/>
    <property type="match status" value="1"/>
</dbReference>
<reference evidence="9" key="1">
    <citation type="journal article" date="2019" name="Int. J. Syst. Evol. Microbiol.">
        <title>The Global Catalogue of Microorganisms (GCM) 10K type strain sequencing project: providing services to taxonomists for standard genome sequencing and annotation.</title>
        <authorList>
            <consortium name="The Broad Institute Genomics Platform"/>
            <consortium name="The Broad Institute Genome Sequencing Center for Infectious Disease"/>
            <person name="Wu L."/>
            <person name="Ma J."/>
        </authorList>
    </citation>
    <scope>NUCLEOTIDE SEQUENCE [LARGE SCALE GENOMIC DNA]</scope>
    <source>
        <strain evidence="9">KCTC 42875</strain>
    </source>
</reference>
<dbReference type="SFLD" id="SFLDG01136">
    <property type="entry name" value="C1.6:_Phosphoserine_Phosphatas"/>
    <property type="match status" value="1"/>
</dbReference>
<evidence type="ECO:0000256" key="1">
    <source>
        <dbReference type="ARBA" id="ARBA00001946"/>
    </source>
</evidence>
<dbReference type="PANTHER" id="PTHR21485:SF3">
    <property type="entry name" value="N-ACYLNEURAMINATE CYTIDYLYLTRANSFERASE"/>
    <property type="match status" value="1"/>
</dbReference>
<sequence length="193" mass="20792">MPYSHLNDYPADIRERAARIRLACFDVDGTLTDGRLFFDSEGRELKAFHVHDGQGLVLLRKAGIAVALVTARASTIAQRRGAELGLSEVHTAVADKLACVHDIAARLGIGLDEVAFMGDDLPDLRVMLQVGLAVAPIDAHRWVGERVHWRTGARAGHGAAREFCDLLLAAQGHAEALLADVTRVEGTRVEGTA</sequence>